<dbReference type="Proteomes" id="UP000499080">
    <property type="component" value="Unassembled WGS sequence"/>
</dbReference>
<proteinExistence type="predicted"/>
<evidence type="ECO:0000313" key="2">
    <source>
        <dbReference type="Proteomes" id="UP000499080"/>
    </source>
</evidence>
<accession>A0A4Y2TUG4</accession>
<protein>
    <submittedName>
        <fullName evidence="1">Uncharacterized protein</fullName>
    </submittedName>
</protein>
<keyword evidence="2" id="KW-1185">Reference proteome</keyword>
<sequence>MTELVCFYCLKTYDSTIGHHCLNGWWIPEVANGNTAIEGVGEEQDSFKQGSSHGPCVQINETASVSTELVSINPEFSNENYLSNQATYGNNQPTNTSQDYTIGGATNQLMTMNSEQNHVEQCAISDLNHPALFRRKELGTNDCNMAMRFNFPNSEMPSNIDGLTGMGLIGTR</sequence>
<gene>
    <name evidence="1" type="ORF">AVEN_121638_1</name>
</gene>
<dbReference type="AlphaFoldDB" id="A0A4Y2TUG4"/>
<comment type="caution">
    <text evidence="1">The sequence shown here is derived from an EMBL/GenBank/DDBJ whole genome shotgun (WGS) entry which is preliminary data.</text>
</comment>
<dbReference type="EMBL" id="BGPR01030636">
    <property type="protein sequence ID" value="GBO03264.1"/>
    <property type="molecule type" value="Genomic_DNA"/>
</dbReference>
<name>A0A4Y2TUG4_ARAVE</name>
<organism evidence="1 2">
    <name type="scientific">Araneus ventricosus</name>
    <name type="common">Orbweaver spider</name>
    <name type="synonym">Epeira ventricosa</name>
    <dbReference type="NCBI Taxonomy" id="182803"/>
    <lineage>
        <taxon>Eukaryota</taxon>
        <taxon>Metazoa</taxon>
        <taxon>Ecdysozoa</taxon>
        <taxon>Arthropoda</taxon>
        <taxon>Chelicerata</taxon>
        <taxon>Arachnida</taxon>
        <taxon>Araneae</taxon>
        <taxon>Araneomorphae</taxon>
        <taxon>Entelegynae</taxon>
        <taxon>Araneoidea</taxon>
        <taxon>Araneidae</taxon>
        <taxon>Araneus</taxon>
    </lineage>
</organism>
<evidence type="ECO:0000313" key="1">
    <source>
        <dbReference type="EMBL" id="GBO03264.1"/>
    </source>
</evidence>
<reference evidence="1 2" key="1">
    <citation type="journal article" date="2019" name="Sci. Rep.">
        <title>Orb-weaving spider Araneus ventricosus genome elucidates the spidroin gene catalogue.</title>
        <authorList>
            <person name="Kono N."/>
            <person name="Nakamura H."/>
            <person name="Ohtoshi R."/>
            <person name="Moran D.A.P."/>
            <person name="Shinohara A."/>
            <person name="Yoshida Y."/>
            <person name="Fujiwara M."/>
            <person name="Mori M."/>
            <person name="Tomita M."/>
            <person name="Arakawa K."/>
        </authorList>
    </citation>
    <scope>NUCLEOTIDE SEQUENCE [LARGE SCALE GENOMIC DNA]</scope>
</reference>